<feature type="compositionally biased region" description="Polar residues" evidence="3">
    <location>
        <begin position="130"/>
        <end position="139"/>
    </location>
</feature>
<evidence type="ECO:0000256" key="3">
    <source>
        <dbReference type="SAM" id="MobiDB-lite"/>
    </source>
</evidence>
<evidence type="ECO:0000256" key="2">
    <source>
        <dbReference type="ARBA" id="ARBA00023054"/>
    </source>
</evidence>
<dbReference type="GO" id="GO:0003713">
    <property type="term" value="F:transcription coactivator activity"/>
    <property type="evidence" value="ECO:0007669"/>
    <property type="project" value="TreeGrafter"/>
</dbReference>
<keyword evidence="2" id="KW-0175">Coiled coil</keyword>
<name>A0AAW0EZU7_9TRYP</name>
<comment type="caution">
    <text evidence="5">The sequence shown here is derived from an EMBL/GenBank/DDBJ whole genome shotgun (WGS) entry which is preliminary data.</text>
</comment>
<gene>
    <name evidence="5" type="ORF">NESM_000827700</name>
</gene>
<dbReference type="EMBL" id="JAECZO010000164">
    <property type="protein sequence ID" value="KAK7198641.1"/>
    <property type="molecule type" value="Genomic_DNA"/>
</dbReference>
<feature type="region of interest" description="Disordered" evidence="3">
    <location>
        <begin position="1"/>
        <end position="97"/>
    </location>
</feature>
<sequence length="270" mass="30510">MPSGPKTNKFTNRHAEEARLRDEERRIDSRAAREAAKEDARWAETDSKTLKKAEKQREAEQKQAEKADRDAEKREQLAAEEREMSAKVPKKVAQRQIQKDLSKMLSDYDKQRDAIRGGQHGSVVEPAKVQDTSLPSGNVNRERGVAPYSDGGAVTASGTPGDVLAALEKKGGTTTTGGVAEVPENRHIGKRARVLYKAFYAEHLERVKEERPGLRRAQYNDVVWEMWQKSPTNPFVLRTEKVARERLEAERRWMEGDSDGEDEEQGEAEK</sequence>
<feature type="region of interest" description="Disordered" evidence="3">
    <location>
        <begin position="116"/>
        <end position="159"/>
    </location>
</feature>
<feature type="domain" description="Coiled-coil" evidence="4">
    <location>
        <begin position="182"/>
        <end position="235"/>
    </location>
</feature>
<proteinExistence type="inferred from homology"/>
<dbReference type="Pfam" id="PF06244">
    <property type="entry name" value="Ccdc124"/>
    <property type="match status" value="1"/>
</dbReference>
<dbReference type="GO" id="GO:0006366">
    <property type="term" value="P:transcription by RNA polymerase II"/>
    <property type="evidence" value="ECO:0007669"/>
    <property type="project" value="TreeGrafter"/>
</dbReference>
<evidence type="ECO:0000259" key="4">
    <source>
        <dbReference type="Pfam" id="PF06244"/>
    </source>
</evidence>
<evidence type="ECO:0000256" key="1">
    <source>
        <dbReference type="ARBA" id="ARBA00008296"/>
    </source>
</evidence>
<protein>
    <recommendedName>
        <fullName evidence="4">Coiled-coil domain-containing protein</fullName>
    </recommendedName>
</protein>
<dbReference type="AlphaFoldDB" id="A0AAW0EZU7"/>
<accession>A0AAW0EZU7</accession>
<feature type="region of interest" description="Disordered" evidence="3">
    <location>
        <begin position="250"/>
        <end position="270"/>
    </location>
</feature>
<dbReference type="PANTHER" id="PTHR21680:SF0">
    <property type="entry name" value="COILED-COIL DOMAIN-CONTAINING PROTEIN 124"/>
    <property type="match status" value="1"/>
</dbReference>
<feature type="compositionally biased region" description="Basic and acidic residues" evidence="3">
    <location>
        <begin position="13"/>
        <end position="85"/>
    </location>
</feature>
<comment type="similarity">
    <text evidence="1">Belongs to the CCDC124 family.</text>
</comment>
<dbReference type="GO" id="GO:0005634">
    <property type="term" value="C:nucleus"/>
    <property type="evidence" value="ECO:0007669"/>
    <property type="project" value="TreeGrafter"/>
</dbReference>
<evidence type="ECO:0000313" key="5">
    <source>
        <dbReference type="EMBL" id="KAK7198641.1"/>
    </source>
</evidence>
<reference evidence="5 6" key="1">
    <citation type="journal article" date="2021" name="MBio">
        <title>A New Model Trypanosomatid, Novymonas esmeraldas: Genomic Perception of Its 'Candidatus Pandoraea novymonadis' Endosymbiont.</title>
        <authorList>
            <person name="Zakharova A."/>
            <person name="Saura A."/>
            <person name="Butenko A."/>
            <person name="Podesvova L."/>
            <person name="Warmusova S."/>
            <person name="Kostygov A.Y."/>
            <person name="Nenarokova A."/>
            <person name="Lukes J."/>
            <person name="Opperdoes F.R."/>
            <person name="Yurchenko V."/>
        </authorList>
    </citation>
    <scope>NUCLEOTIDE SEQUENCE [LARGE SCALE GENOMIC DNA]</scope>
    <source>
        <strain evidence="5 6">E262AT.01</strain>
    </source>
</reference>
<organism evidence="5 6">
    <name type="scientific">Novymonas esmeraldas</name>
    <dbReference type="NCBI Taxonomy" id="1808958"/>
    <lineage>
        <taxon>Eukaryota</taxon>
        <taxon>Discoba</taxon>
        <taxon>Euglenozoa</taxon>
        <taxon>Kinetoplastea</taxon>
        <taxon>Metakinetoplastina</taxon>
        <taxon>Trypanosomatida</taxon>
        <taxon>Trypanosomatidae</taxon>
        <taxon>Novymonas</taxon>
    </lineage>
</organism>
<keyword evidence="6" id="KW-1185">Reference proteome</keyword>
<dbReference type="PANTHER" id="PTHR21680">
    <property type="entry name" value="COILED-COIL DOMAIN-CONTAINING PROTEIN 124"/>
    <property type="match status" value="1"/>
</dbReference>
<feature type="compositionally biased region" description="Acidic residues" evidence="3">
    <location>
        <begin position="256"/>
        <end position="270"/>
    </location>
</feature>
<dbReference type="InterPro" id="IPR010422">
    <property type="entry name" value="Ccdc124/Oxs1"/>
</dbReference>
<dbReference type="InterPro" id="IPR054414">
    <property type="entry name" value="Ccdc124/Oxs1_C"/>
</dbReference>
<evidence type="ECO:0000313" key="6">
    <source>
        <dbReference type="Proteomes" id="UP001430356"/>
    </source>
</evidence>
<dbReference type="Proteomes" id="UP001430356">
    <property type="component" value="Unassembled WGS sequence"/>
</dbReference>
<feature type="compositionally biased region" description="Polar residues" evidence="3">
    <location>
        <begin position="1"/>
        <end position="10"/>
    </location>
</feature>